<dbReference type="Proteomes" id="UP000823775">
    <property type="component" value="Unassembled WGS sequence"/>
</dbReference>
<keyword evidence="1" id="KW-0812">Transmembrane</keyword>
<keyword evidence="1" id="KW-0472">Membrane</keyword>
<keyword evidence="1" id="KW-1133">Transmembrane helix</keyword>
<feature type="transmembrane region" description="Helical" evidence="1">
    <location>
        <begin position="20"/>
        <end position="38"/>
    </location>
</feature>
<dbReference type="EMBL" id="JACEIK010002985">
    <property type="protein sequence ID" value="MCD9639766.1"/>
    <property type="molecule type" value="Genomic_DNA"/>
</dbReference>
<gene>
    <name evidence="2" type="ORF">HAX54_024487</name>
</gene>
<reference evidence="2 3" key="1">
    <citation type="journal article" date="2021" name="BMC Genomics">
        <title>Datura genome reveals duplications of psychoactive alkaloid biosynthetic genes and high mutation rate following tissue culture.</title>
        <authorList>
            <person name="Rajewski A."/>
            <person name="Carter-House D."/>
            <person name="Stajich J."/>
            <person name="Litt A."/>
        </authorList>
    </citation>
    <scope>NUCLEOTIDE SEQUENCE [LARGE SCALE GENOMIC DNA]</scope>
    <source>
        <strain evidence="2">AR-01</strain>
    </source>
</reference>
<evidence type="ECO:0000313" key="2">
    <source>
        <dbReference type="EMBL" id="MCD9639766.1"/>
    </source>
</evidence>
<comment type="caution">
    <text evidence="2">The sequence shown here is derived from an EMBL/GenBank/DDBJ whole genome shotgun (WGS) entry which is preliminary data.</text>
</comment>
<protein>
    <submittedName>
        <fullName evidence="2">Uncharacterized protein</fullName>
    </submittedName>
</protein>
<name>A0ABS8V098_DATST</name>
<organism evidence="2 3">
    <name type="scientific">Datura stramonium</name>
    <name type="common">Jimsonweed</name>
    <name type="synonym">Common thornapple</name>
    <dbReference type="NCBI Taxonomy" id="4076"/>
    <lineage>
        <taxon>Eukaryota</taxon>
        <taxon>Viridiplantae</taxon>
        <taxon>Streptophyta</taxon>
        <taxon>Embryophyta</taxon>
        <taxon>Tracheophyta</taxon>
        <taxon>Spermatophyta</taxon>
        <taxon>Magnoliopsida</taxon>
        <taxon>eudicotyledons</taxon>
        <taxon>Gunneridae</taxon>
        <taxon>Pentapetalae</taxon>
        <taxon>asterids</taxon>
        <taxon>lamiids</taxon>
        <taxon>Solanales</taxon>
        <taxon>Solanaceae</taxon>
        <taxon>Solanoideae</taxon>
        <taxon>Datureae</taxon>
        <taxon>Datura</taxon>
    </lineage>
</organism>
<sequence>MEMEDHLKSRTLNKRKCFSARFISILMFFLLVPGYHPYPYPLYIHPLFSSLYQQLSQENYYHVIETMTLKDSCHLPPPITDLSFRETATSGHTWFMNTSMYFPSKASKGHLLCFKDGDIRDGTENSYTLAWQGSLPDSAILLEGLAFVSDAYYNHKNLWHVRNMCNGSSCQMKQENKLKVFDLLRCKARSYRGLNPAGKGREINERGFPVIRLNTSAEKRFPLVQECNCCD</sequence>
<proteinExistence type="predicted"/>
<evidence type="ECO:0000313" key="3">
    <source>
        <dbReference type="Proteomes" id="UP000823775"/>
    </source>
</evidence>
<evidence type="ECO:0000256" key="1">
    <source>
        <dbReference type="SAM" id="Phobius"/>
    </source>
</evidence>
<keyword evidence="3" id="KW-1185">Reference proteome</keyword>
<accession>A0ABS8V098</accession>